<evidence type="ECO:0000259" key="3">
    <source>
        <dbReference type="Pfam" id="PF00294"/>
    </source>
</evidence>
<dbReference type="EMBL" id="CP000474">
    <property type="protein sequence ID" value="ABM06824.1"/>
    <property type="molecule type" value="Genomic_DNA"/>
</dbReference>
<dbReference type="eggNOG" id="COG0524">
    <property type="taxonomic scope" value="Bacteria"/>
</dbReference>
<dbReference type="PANTHER" id="PTHR42774:SF3">
    <property type="entry name" value="KETOHEXOKINASE"/>
    <property type="match status" value="1"/>
</dbReference>
<protein>
    <submittedName>
        <fullName evidence="4">Sugar kinase</fullName>
    </submittedName>
</protein>
<dbReference type="Proteomes" id="UP000000637">
    <property type="component" value="Chromosome"/>
</dbReference>
<dbReference type="InterPro" id="IPR002173">
    <property type="entry name" value="Carboh/pur_kinase_PfkB_CS"/>
</dbReference>
<dbReference type="Pfam" id="PF00294">
    <property type="entry name" value="PfkB"/>
    <property type="match status" value="1"/>
</dbReference>
<evidence type="ECO:0000256" key="1">
    <source>
        <dbReference type="ARBA" id="ARBA00022679"/>
    </source>
</evidence>
<dbReference type="PROSITE" id="PS00584">
    <property type="entry name" value="PFKB_KINASES_2"/>
    <property type="match status" value="1"/>
</dbReference>
<evidence type="ECO:0000256" key="2">
    <source>
        <dbReference type="ARBA" id="ARBA00022777"/>
    </source>
</evidence>
<name>A1R8N5_PAEAT</name>
<dbReference type="CDD" id="cd01942">
    <property type="entry name" value="ribokinase_group_A"/>
    <property type="match status" value="1"/>
</dbReference>
<keyword evidence="1" id="KW-0808">Transferase</keyword>
<evidence type="ECO:0000313" key="4">
    <source>
        <dbReference type="EMBL" id="ABM06824.1"/>
    </source>
</evidence>
<sequence>MSRMIRVYAAQHVQRSLPCMDAMPQRRFDPLAAVRSDGDHQCDLLLTGTVFQDIIFTGLPHAPEPGTEVWSEGMGSCPGGVANQAIAASRLGLRTNLAATFGDDGYGDYNWQILESQEHVDLSLSQRVPGWHSPVTVSMCVNQDRSMVTHGHPAPISSSELIGKPPKALAAVADLGEEMEPWMLAAKDAGTKLFGVVGWDPTGQWSERRLDQLANFHAFLPNAPEAMAFTGKADPWAALYSLADRVPVAVVTLGPQGAVAVDSETGEEEWVPSLPVSASDPTGAGDCFGAAFIVGCLAGWRLGDRLRFANLCASLAVQEVGGSLAAPGWGDIADWWQRANARKERQSSQWLRRFAFLEPIVKDIPAEAQRRARATIAHLSDAQ</sequence>
<dbReference type="KEGG" id="aau:AAur_2888"/>
<dbReference type="AlphaFoldDB" id="A1R8N5"/>
<evidence type="ECO:0000313" key="5">
    <source>
        <dbReference type="Proteomes" id="UP000000637"/>
    </source>
</evidence>
<dbReference type="InterPro" id="IPR052562">
    <property type="entry name" value="Ketohexokinase-related"/>
</dbReference>
<feature type="domain" description="Carbohydrate kinase PfkB" evidence="3">
    <location>
        <begin position="77"/>
        <end position="324"/>
    </location>
</feature>
<dbReference type="SUPFAM" id="SSF53613">
    <property type="entry name" value="Ribokinase-like"/>
    <property type="match status" value="1"/>
</dbReference>
<dbReference type="STRING" id="290340.AAur_2888"/>
<accession>A1R8N5</accession>
<proteinExistence type="predicted"/>
<keyword evidence="2 4" id="KW-0418">Kinase</keyword>
<dbReference type="InterPro" id="IPR029056">
    <property type="entry name" value="Ribokinase-like"/>
</dbReference>
<dbReference type="InterPro" id="IPR011611">
    <property type="entry name" value="PfkB_dom"/>
</dbReference>
<gene>
    <name evidence="4" type="ordered locus">AAur_2888</name>
</gene>
<dbReference type="Gene3D" id="3.40.1190.20">
    <property type="match status" value="1"/>
</dbReference>
<dbReference type="GO" id="GO:0016301">
    <property type="term" value="F:kinase activity"/>
    <property type="evidence" value="ECO:0007669"/>
    <property type="project" value="UniProtKB-KW"/>
</dbReference>
<dbReference type="HOGENOM" id="CLU_027634_1_0_11"/>
<keyword evidence="5" id="KW-1185">Reference proteome</keyword>
<reference evidence="4 5" key="1">
    <citation type="journal article" date="2006" name="PLoS Genet.">
        <title>Secrets of soil survival revealed by the genome sequence of Arthrobacter aurescens TC1.</title>
        <authorList>
            <person name="Mongodin E.F."/>
            <person name="Shapir N."/>
            <person name="Daugherty S.C."/>
            <person name="DeBoy R.T."/>
            <person name="Emerson J.B."/>
            <person name="Shvartzbeyn A."/>
            <person name="Radune D."/>
            <person name="Vamathevan J."/>
            <person name="Riggs F."/>
            <person name="Grinberg V."/>
            <person name="Khouri H."/>
            <person name="Wackett L.P."/>
            <person name="Nelson K.E."/>
            <person name="Sadowsky M.J."/>
        </authorList>
    </citation>
    <scope>NUCLEOTIDE SEQUENCE [LARGE SCALE GENOMIC DNA]</scope>
    <source>
        <strain evidence="4 5">TC1</strain>
    </source>
</reference>
<dbReference type="PANTHER" id="PTHR42774">
    <property type="entry name" value="PHOSPHOTRANSFERASE SYSTEM TRANSPORT PROTEIN"/>
    <property type="match status" value="1"/>
</dbReference>
<organism evidence="4 5">
    <name type="scientific">Paenarthrobacter aurescens (strain TC1)</name>
    <dbReference type="NCBI Taxonomy" id="290340"/>
    <lineage>
        <taxon>Bacteria</taxon>
        <taxon>Bacillati</taxon>
        <taxon>Actinomycetota</taxon>
        <taxon>Actinomycetes</taxon>
        <taxon>Micrococcales</taxon>
        <taxon>Micrococcaceae</taxon>
        <taxon>Paenarthrobacter</taxon>
    </lineage>
</organism>